<dbReference type="Pfam" id="PF00583">
    <property type="entry name" value="Acetyltransf_1"/>
    <property type="match status" value="1"/>
</dbReference>
<evidence type="ECO:0000259" key="14">
    <source>
        <dbReference type="PROSITE" id="PS51184"/>
    </source>
</evidence>
<organism evidence="18">
    <name type="scientific">Gongylonema pulchrum</name>
    <dbReference type="NCBI Taxonomy" id="637853"/>
    <lineage>
        <taxon>Eukaryota</taxon>
        <taxon>Metazoa</taxon>
        <taxon>Ecdysozoa</taxon>
        <taxon>Nematoda</taxon>
        <taxon>Chromadorea</taxon>
        <taxon>Rhabditida</taxon>
        <taxon>Spirurina</taxon>
        <taxon>Spiruromorpha</taxon>
        <taxon>Spiruroidea</taxon>
        <taxon>Gongylonematidae</taxon>
        <taxon>Gongylonema</taxon>
    </lineage>
</organism>
<keyword evidence="7" id="KW-0408">Iron</keyword>
<evidence type="ECO:0000256" key="9">
    <source>
        <dbReference type="ARBA" id="ARBA00023108"/>
    </source>
</evidence>
<dbReference type="OrthoDB" id="47172at2759"/>
<protein>
    <recommendedName>
        <fullName evidence="13">JmjC domain-containing protein 5</fullName>
    </recommendedName>
</protein>
<dbReference type="GO" id="GO:0016747">
    <property type="term" value="F:acyltransferase activity, transferring groups other than amino-acyl groups"/>
    <property type="evidence" value="ECO:0007669"/>
    <property type="project" value="InterPro"/>
</dbReference>
<dbReference type="Proteomes" id="UP000271098">
    <property type="component" value="Unassembled WGS sequence"/>
</dbReference>
<dbReference type="CDD" id="cd04301">
    <property type="entry name" value="NAT_SF"/>
    <property type="match status" value="1"/>
</dbReference>
<keyword evidence="6" id="KW-0560">Oxidoreductase</keyword>
<dbReference type="InterPro" id="IPR000182">
    <property type="entry name" value="GNAT_dom"/>
</dbReference>
<evidence type="ECO:0000256" key="2">
    <source>
        <dbReference type="ARBA" id="ARBA00004123"/>
    </source>
</evidence>
<keyword evidence="17" id="KW-1185">Reference proteome</keyword>
<dbReference type="InterPro" id="IPR056520">
    <property type="entry name" value="ARM_KDM8_N"/>
</dbReference>
<keyword evidence="9" id="KW-0090">Biological rhythms</keyword>
<evidence type="ECO:0000256" key="8">
    <source>
        <dbReference type="ARBA" id="ARBA00023015"/>
    </source>
</evidence>
<evidence type="ECO:0000313" key="18">
    <source>
        <dbReference type="WBParaSite" id="GPUH_0001453501-mRNA-1"/>
    </source>
</evidence>
<gene>
    <name evidence="16" type="ORF">GPUH_LOCUS14516</name>
</gene>
<dbReference type="InterPro" id="IPR041667">
    <property type="entry name" value="Cupin_8"/>
</dbReference>
<evidence type="ECO:0000256" key="4">
    <source>
        <dbReference type="ARBA" id="ARBA00022853"/>
    </source>
</evidence>
<keyword evidence="5" id="KW-0223">Dioxygenase</keyword>
<dbReference type="AlphaFoldDB" id="A0A183E0M5"/>
<evidence type="ECO:0000256" key="7">
    <source>
        <dbReference type="ARBA" id="ARBA00023004"/>
    </source>
</evidence>
<keyword evidence="8" id="KW-0805">Transcription regulation</keyword>
<feature type="domain" description="N-acetyltransferase" evidence="15">
    <location>
        <begin position="67"/>
        <end position="223"/>
    </location>
</feature>
<dbReference type="PANTHER" id="PTHR12461:SF106">
    <property type="entry name" value="BIFUNCTIONAL PEPTIDASE AND ARGINYL-HYDROXYLASE JMJD5"/>
    <property type="match status" value="1"/>
</dbReference>
<dbReference type="GO" id="GO:0046872">
    <property type="term" value="F:metal ion binding"/>
    <property type="evidence" value="ECO:0007669"/>
    <property type="project" value="UniProtKB-KW"/>
</dbReference>
<evidence type="ECO:0000259" key="15">
    <source>
        <dbReference type="PROSITE" id="PS51186"/>
    </source>
</evidence>
<dbReference type="Gene3D" id="3.40.630.30">
    <property type="match status" value="2"/>
</dbReference>
<dbReference type="SUPFAM" id="SSF51197">
    <property type="entry name" value="Clavaminate synthase-like"/>
    <property type="match status" value="1"/>
</dbReference>
<evidence type="ECO:0000256" key="13">
    <source>
        <dbReference type="ARBA" id="ARBA00049800"/>
    </source>
</evidence>
<dbReference type="Pfam" id="PF13621">
    <property type="entry name" value="Cupin_8"/>
    <property type="match status" value="1"/>
</dbReference>
<evidence type="ECO:0000256" key="6">
    <source>
        <dbReference type="ARBA" id="ARBA00023002"/>
    </source>
</evidence>
<evidence type="ECO:0000256" key="12">
    <source>
        <dbReference type="ARBA" id="ARBA00023306"/>
    </source>
</evidence>
<dbReference type="EMBL" id="UYRT01081357">
    <property type="protein sequence ID" value="VDN24292.1"/>
    <property type="molecule type" value="Genomic_DNA"/>
</dbReference>
<proteinExistence type="predicted"/>
<evidence type="ECO:0000256" key="10">
    <source>
        <dbReference type="ARBA" id="ARBA00023163"/>
    </source>
</evidence>
<keyword evidence="10" id="KW-0804">Transcription</keyword>
<keyword evidence="3" id="KW-0479">Metal-binding</keyword>
<evidence type="ECO:0000256" key="3">
    <source>
        <dbReference type="ARBA" id="ARBA00022723"/>
    </source>
</evidence>
<evidence type="ECO:0000256" key="5">
    <source>
        <dbReference type="ARBA" id="ARBA00022964"/>
    </source>
</evidence>
<evidence type="ECO:0000256" key="11">
    <source>
        <dbReference type="ARBA" id="ARBA00023242"/>
    </source>
</evidence>
<name>A0A183E0M5_9BILA</name>
<evidence type="ECO:0000313" key="17">
    <source>
        <dbReference type="Proteomes" id="UP000271098"/>
    </source>
</evidence>
<dbReference type="GO" id="GO:0051864">
    <property type="term" value="F:histone H3K36 demethylase activity"/>
    <property type="evidence" value="ECO:0007669"/>
    <property type="project" value="TreeGrafter"/>
</dbReference>
<dbReference type="GO" id="GO:0005634">
    <property type="term" value="C:nucleus"/>
    <property type="evidence" value="ECO:0007669"/>
    <property type="project" value="UniProtKB-SubCell"/>
</dbReference>
<dbReference type="GO" id="GO:0048511">
    <property type="term" value="P:rhythmic process"/>
    <property type="evidence" value="ECO:0007669"/>
    <property type="project" value="UniProtKB-KW"/>
</dbReference>
<keyword evidence="12" id="KW-0131">Cell cycle</keyword>
<feature type="domain" description="JmjC" evidence="14">
    <location>
        <begin position="529"/>
        <end position="628"/>
    </location>
</feature>
<dbReference type="PANTHER" id="PTHR12461">
    <property type="entry name" value="HYPOXIA-INDUCIBLE FACTOR 1 ALPHA INHIBITOR-RELATED"/>
    <property type="match status" value="1"/>
</dbReference>
<dbReference type="SUPFAM" id="SSF55729">
    <property type="entry name" value="Acyl-CoA N-acyltransferases (Nat)"/>
    <property type="match status" value="2"/>
</dbReference>
<reference evidence="16 17" key="2">
    <citation type="submission" date="2018-11" db="EMBL/GenBank/DDBJ databases">
        <authorList>
            <consortium name="Pathogen Informatics"/>
        </authorList>
    </citation>
    <scope>NUCLEOTIDE SEQUENCE [LARGE SCALE GENOMIC DNA]</scope>
</reference>
<comment type="subcellular location">
    <subcellularLocation>
        <location evidence="2">Nucleus</location>
    </subcellularLocation>
</comment>
<dbReference type="Pfam" id="PF24472">
    <property type="entry name" value="ARM_KDM8_N"/>
    <property type="match status" value="1"/>
</dbReference>
<evidence type="ECO:0000256" key="1">
    <source>
        <dbReference type="ARBA" id="ARBA00001954"/>
    </source>
</evidence>
<dbReference type="Gene3D" id="2.60.120.650">
    <property type="entry name" value="Cupin"/>
    <property type="match status" value="1"/>
</dbReference>
<reference evidence="18" key="1">
    <citation type="submission" date="2016-06" db="UniProtKB">
        <authorList>
            <consortium name="WormBaseParasite"/>
        </authorList>
    </citation>
    <scope>IDENTIFICATION</scope>
</reference>
<keyword evidence="11" id="KW-0539">Nucleus</keyword>
<comment type="cofactor">
    <cofactor evidence="1">
        <name>Fe(2+)</name>
        <dbReference type="ChEBI" id="CHEBI:29033"/>
    </cofactor>
</comment>
<dbReference type="PROSITE" id="PS51184">
    <property type="entry name" value="JMJC"/>
    <property type="match status" value="1"/>
</dbReference>
<accession>A0A183E0M5</accession>
<keyword evidence="4" id="KW-0156">Chromatin regulator</keyword>
<dbReference type="InterPro" id="IPR003347">
    <property type="entry name" value="JmjC_dom"/>
</dbReference>
<dbReference type="WBParaSite" id="GPUH_0001453501-mRNA-1">
    <property type="protein sequence ID" value="GPUH_0001453501-mRNA-1"/>
    <property type="gene ID" value="GPUH_0001453501"/>
</dbReference>
<dbReference type="PROSITE" id="PS51186">
    <property type="entry name" value="GNAT"/>
    <property type="match status" value="1"/>
</dbReference>
<sequence length="628" mass="71727">MIDYDVIDFGADEDAAELLADSFTIRSDVFCAEQNVEKTVEFDGLDIGDCRHFLLKLRSDGKTVATCRLRPIDQYAKLERVAVQKVFLNSFTIRSEVFCAEQNVEKTVEFDGLDLEDCRHFVLKLRSNGKAVATCRLRPIDQYAKLERVAVQKEWRKCGFGERICQHAIKFAESRYSTKVLVTQAQLPVLKFYENLGFLVTMFYPPRHDRISTLDIWKNNFPEHEYIPGECFDPSVIKRIQEVIISLKELEKFLLALAWEKLNTGHYSQVDEAWRILYAAVSACKAVRLKGENHIKEDRILRLLHLQHLLDERIIGRSLVRTFRECAVATLACNFTRSKELEEFLLALAWEKLNTGHYSQVDEAWRILYASVSACKAVRLKEENHIKEALHACDMGLIMGRDIDGLSLSKYANQLHSSLPEPTGPPSKLVEVPCALSNSIPVIAYDCPSLEKMLRLMKEQKPFIIKGIVNKWPAFEKWNISYINDVAGYRTVPVEVGTSYADSSCKQILMSVRDFIEKFIENESSDGPGYLAQHRLFDQIPELLQDIVVPDYFAFGEGGLDNVDMNIWIGPAGTVSPLHTDPKSNIFCQVSGRKFLRLVPVTETEKVYPREGILSNTSQVCFFFPFFN</sequence>
<evidence type="ECO:0000313" key="16">
    <source>
        <dbReference type="EMBL" id="VDN24292.1"/>
    </source>
</evidence>
<dbReference type="InterPro" id="IPR016181">
    <property type="entry name" value="Acyl_CoA_acyltransferase"/>
</dbReference>